<reference evidence="4 5" key="1">
    <citation type="journal article" date="2015" name="Int. J. Syst. Evol. Microbiol.">
        <title>Aestuariivita atlantica sp. nov., isolated from deep sea sediment of the Atlantic Ocean.</title>
        <authorList>
            <person name="Li G."/>
            <person name="Lai Q."/>
            <person name="Du Y."/>
            <person name="Liu X."/>
            <person name="Sun F."/>
            <person name="Shao Z."/>
        </authorList>
    </citation>
    <scope>NUCLEOTIDE SEQUENCE [LARGE SCALE GENOMIC DNA]</scope>
    <source>
        <strain evidence="4 5">22II-S11-z3</strain>
    </source>
</reference>
<proteinExistence type="inferred from homology"/>
<dbReference type="PROSITE" id="PS50234">
    <property type="entry name" value="VWFA"/>
    <property type="match status" value="1"/>
</dbReference>
<organism evidence="4 5">
    <name type="scientific">Pseudaestuariivita atlantica</name>
    <dbReference type="NCBI Taxonomy" id="1317121"/>
    <lineage>
        <taxon>Bacteria</taxon>
        <taxon>Pseudomonadati</taxon>
        <taxon>Pseudomonadota</taxon>
        <taxon>Alphaproteobacteria</taxon>
        <taxon>Rhodobacterales</taxon>
        <taxon>Paracoccaceae</taxon>
        <taxon>Pseudaestuariivita</taxon>
    </lineage>
</organism>
<dbReference type="InterPro" id="IPR041628">
    <property type="entry name" value="ChlI/MoxR_AAA_lid"/>
</dbReference>
<comment type="caution">
    <text evidence="4">The sequence shown here is derived from an EMBL/GenBank/DDBJ whole genome shotgun (WGS) entry which is preliminary data.</text>
</comment>
<dbReference type="CDD" id="cd01451">
    <property type="entry name" value="vWA_Magnesium_chelatase"/>
    <property type="match status" value="1"/>
</dbReference>
<dbReference type="PANTHER" id="PTHR43473:SF2">
    <property type="entry name" value="MAGNESIUM-CHELATASE SUBUNIT CHLD, CHLOROPLASTIC"/>
    <property type="match status" value="1"/>
</dbReference>
<keyword evidence="5" id="KW-1185">Reference proteome</keyword>
<evidence type="ECO:0000256" key="2">
    <source>
        <dbReference type="SAM" id="MobiDB-lite"/>
    </source>
</evidence>
<dbReference type="SUPFAM" id="SSF53300">
    <property type="entry name" value="vWA-like"/>
    <property type="match status" value="1"/>
</dbReference>
<dbReference type="Proteomes" id="UP000036938">
    <property type="component" value="Unassembled WGS sequence"/>
</dbReference>
<dbReference type="Pfam" id="PF13519">
    <property type="entry name" value="VWA_2"/>
    <property type="match status" value="1"/>
</dbReference>
<name>A0A0L1JR93_9RHOB</name>
<evidence type="ECO:0000256" key="1">
    <source>
        <dbReference type="ARBA" id="ARBA00005799"/>
    </source>
</evidence>
<dbReference type="InterPro" id="IPR036465">
    <property type="entry name" value="vWFA_dom_sf"/>
</dbReference>
<dbReference type="PANTHER" id="PTHR43473">
    <property type="entry name" value="MAGNESIUM-CHELATASE SUBUNIT CHLD, CHLOROPLASTIC"/>
    <property type="match status" value="1"/>
</dbReference>
<feature type="region of interest" description="Disordered" evidence="2">
    <location>
        <begin position="195"/>
        <end position="226"/>
    </location>
</feature>
<dbReference type="AlphaFoldDB" id="A0A0L1JR93"/>
<gene>
    <name evidence="4" type="ORF">ATO11_11105</name>
</gene>
<comment type="similarity">
    <text evidence="1">Belongs to the Mg-chelatase subunits D/I family.</text>
</comment>
<dbReference type="PATRIC" id="fig|1317121.7.peg.2898"/>
<feature type="compositionally biased region" description="Low complexity" evidence="2">
    <location>
        <begin position="241"/>
        <end position="250"/>
    </location>
</feature>
<evidence type="ECO:0000259" key="3">
    <source>
        <dbReference type="PROSITE" id="PS50234"/>
    </source>
</evidence>
<dbReference type="InterPro" id="IPR002035">
    <property type="entry name" value="VWF_A"/>
</dbReference>
<protein>
    <recommendedName>
        <fullName evidence="3">VWFA domain-containing protein</fullName>
    </recommendedName>
</protein>
<dbReference type="Gene3D" id="3.40.50.410">
    <property type="entry name" value="von Willebrand factor, type A domain"/>
    <property type="match status" value="1"/>
</dbReference>
<evidence type="ECO:0000313" key="5">
    <source>
        <dbReference type="Proteomes" id="UP000036938"/>
    </source>
</evidence>
<evidence type="ECO:0000313" key="4">
    <source>
        <dbReference type="EMBL" id="KNG93913.1"/>
    </source>
</evidence>
<dbReference type="Gene3D" id="1.10.8.80">
    <property type="entry name" value="Magnesium chelatase subunit I, C-Terminal domain"/>
    <property type="match status" value="1"/>
</dbReference>
<feature type="compositionally biased region" description="Basic residues" evidence="2">
    <location>
        <begin position="261"/>
        <end position="270"/>
    </location>
</feature>
<accession>A0A0L1JR93</accession>
<dbReference type="SMART" id="SM00327">
    <property type="entry name" value="VWA"/>
    <property type="match status" value="1"/>
</dbReference>
<dbReference type="Pfam" id="PF17863">
    <property type="entry name" value="AAA_lid_2"/>
    <property type="match status" value="1"/>
</dbReference>
<sequence length="510" mass="53547">MRPGPVYDAAMQAVADTFPKTTRWTPSMPAAALTGGIDPVATLAAGRAVHRRGLLQQEAPLIVASAERLEPQTAAIIAQAMDDGGAPPLILIDESAEAEESPPLFLTDRVAFLCDLTGLSMREIGETTPDSPATAVVEDPEATLALIAARLGIPGVRPVLLALGAARALADGDEVTEADVAQAAALVLAPRALTLPEEMDEDSPAEETPKQEECANDGDTGGSRPLDDMVIDAVRARLPDGLLDTPPTLGKAGRGFSGSGAKRRGNRRGRPLPAKAGAPDGHARLDLVATLRAAIPWQTLRHRAAPDRTGVILRPSDLHVQRMEERADRVLVFTVDASGSSAMARLGEVKGAIELVLARAYARRDHVALVAFRKEQADTILPPTRSLVQAKRQLAALPGGGGTPLATGMEAGLRQALHARSRGMTPQMILLTDGRGNIAIDGTANRTKASEDAQQVARHLAASRIDTLVIDTGARPQAPLAELARNMHATYVPLPRAQASQISDVVADAL</sequence>
<feature type="region of interest" description="Disordered" evidence="2">
    <location>
        <begin position="241"/>
        <end position="280"/>
    </location>
</feature>
<dbReference type="EMBL" id="AQQZ01000004">
    <property type="protein sequence ID" value="KNG93913.1"/>
    <property type="molecule type" value="Genomic_DNA"/>
</dbReference>
<dbReference type="STRING" id="1317121.ATO11_11105"/>
<feature type="domain" description="VWFA" evidence="3">
    <location>
        <begin position="330"/>
        <end position="510"/>
    </location>
</feature>
<dbReference type="InterPro" id="IPR041702">
    <property type="entry name" value="BchD/ChlD_VWA"/>
</dbReference>